<dbReference type="Proteomes" id="UP000037460">
    <property type="component" value="Unassembled WGS sequence"/>
</dbReference>
<feature type="region of interest" description="Disordered" evidence="7">
    <location>
        <begin position="732"/>
        <end position="769"/>
    </location>
</feature>
<keyword evidence="6" id="KW-0624">Polysaccharide degradation</keyword>
<gene>
    <name evidence="10" type="ORF">Ctob_010337</name>
</gene>
<evidence type="ECO:0000259" key="8">
    <source>
        <dbReference type="Pfam" id="PF00150"/>
    </source>
</evidence>
<dbReference type="InterPro" id="IPR017853">
    <property type="entry name" value="GH"/>
</dbReference>
<keyword evidence="11" id="KW-1185">Reference proteome</keyword>
<dbReference type="InterPro" id="IPR001547">
    <property type="entry name" value="Glyco_hydro_5"/>
</dbReference>
<keyword evidence="4" id="KW-0119">Carbohydrate metabolism</keyword>
<sequence>MPRILQEVLAFAPDVLLLQEVDLTWYEQFWKPAMEGRGYVGKHTLKRGRGSSEGIASFALADAFEIVEIRELSLSLDRPDLPVPLARLLGAHTSTRDAEIPTVAQLLLLREAAPVASPTAVPRQVLVANTHLYFANEAMHVRTMQTALILDGLREWSDELQPQQQEERQRAIGALAASAPALIVAGDLNADASDAALQLLTSGLVRADDPDWLHGALNWAPSLELPAAARESAFELAAALIDCVDERYNAVQGSDVEAAWAEHLRHSDAARRGAHEEATLEGAQRIAREFHLLRKAVQLPSSARSRAHKLRADARDDASARDGANELERFAAAVVRDAAAGRTLLESEALAAAEPDGVHAANSLRSDRFHIRGLSWFGAEGAGAAPDGLWQRKASDLIGIVARLGFNALRLPLAVDHVLSNPSINRWTLTANPELQRLRHLDLLERIVRLAAAQGLLVMLDMHRLRASVWPTTHGLWYDEGMPATQLESAWRRLARTFCSHWNVFAADLFNEPWGASWGDGDQERDWALYAGRLGSLVLEECPRWLILVEGLGVGSSAPSPAFCDLCFWGENFLNVTGAGVPRLSKPERLVLSPHLYGPGTNSRMYYFNRTVFPNFPDNMGPIWTDHFLAPARAARAALLVGEWGGRYVGDDELWQDRFKAFLLENSLSSFYWALNPNSGDTGGILLEDWTAPHVEKQQMLSELPASSVAQALASVGPFECLKHVGAAQLEEEEDDVEEAEERRPVRVSPSVHEKRTRAGAREDTDEEDAVLLKGRAQQTSRPLAMAMDGMD</sequence>
<comment type="similarity">
    <text evidence="1">Belongs to the glycosyl hydrolase 5 (cellulase A) family.</text>
</comment>
<evidence type="ECO:0000256" key="4">
    <source>
        <dbReference type="ARBA" id="ARBA00023277"/>
    </source>
</evidence>
<name>A0A0M0LQS8_9EUKA</name>
<reference evidence="11" key="1">
    <citation type="journal article" date="2015" name="PLoS Genet.">
        <title>Genome Sequence and Transcriptome Analyses of Chrysochromulina tobin: Metabolic Tools for Enhanced Algal Fitness in the Prominent Order Prymnesiales (Haptophyceae).</title>
        <authorList>
            <person name="Hovde B.T."/>
            <person name="Deodato C.R."/>
            <person name="Hunsperger H.M."/>
            <person name="Ryken S.A."/>
            <person name="Yost W."/>
            <person name="Jha R.K."/>
            <person name="Patterson J."/>
            <person name="Monnat R.J. Jr."/>
            <person name="Barlow S.B."/>
            <person name="Starkenburg S.R."/>
            <person name="Cattolico R.A."/>
        </authorList>
    </citation>
    <scope>NUCLEOTIDE SEQUENCE</scope>
    <source>
        <strain evidence="11">CCMP291</strain>
    </source>
</reference>
<evidence type="ECO:0000256" key="7">
    <source>
        <dbReference type="SAM" id="MobiDB-lite"/>
    </source>
</evidence>
<evidence type="ECO:0000256" key="5">
    <source>
        <dbReference type="ARBA" id="ARBA00023295"/>
    </source>
</evidence>
<dbReference type="EMBL" id="JWZX01000247">
    <property type="protein sequence ID" value="KOO53394.1"/>
    <property type="molecule type" value="Genomic_DNA"/>
</dbReference>
<organism evidence="10 11">
    <name type="scientific">Chrysochromulina tobinii</name>
    <dbReference type="NCBI Taxonomy" id="1460289"/>
    <lineage>
        <taxon>Eukaryota</taxon>
        <taxon>Haptista</taxon>
        <taxon>Haptophyta</taxon>
        <taxon>Prymnesiophyceae</taxon>
        <taxon>Prymnesiales</taxon>
        <taxon>Chrysochromulinaceae</taxon>
        <taxon>Chrysochromulina</taxon>
    </lineage>
</organism>
<dbReference type="Gene3D" id="3.20.20.80">
    <property type="entry name" value="Glycosidases"/>
    <property type="match status" value="1"/>
</dbReference>
<dbReference type="InterPro" id="IPR005135">
    <property type="entry name" value="Endo/exonuclease/phosphatase"/>
</dbReference>
<evidence type="ECO:0000313" key="10">
    <source>
        <dbReference type="EMBL" id="KOO53394.1"/>
    </source>
</evidence>
<dbReference type="InterPro" id="IPR036691">
    <property type="entry name" value="Endo/exonu/phosph_ase_sf"/>
</dbReference>
<proteinExistence type="inferred from homology"/>
<dbReference type="SUPFAM" id="SSF51445">
    <property type="entry name" value="(Trans)glycosidases"/>
    <property type="match status" value="1"/>
</dbReference>
<evidence type="ECO:0000256" key="3">
    <source>
        <dbReference type="ARBA" id="ARBA00023001"/>
    </source>
</evidence>
<dbReference type="PANTHER" id="PTHR35923:SF2">
    <property type="entry name" value="ENDOGLUCANASE"/>
    <property type="match status" value="1"/>
</dbReference>
<dbReference type="OrthoDB" id="442731at2759"/>
<keyword evidence="5" id="KW-0326">Glycosidase</keyword>
<dbReference type="PANTHER" id="PTHR35923">
    <property type="entry name" value="MAJOR EXTRACELLULAR ENDOGLUCANASE"/>
    <property type="match status" value="1"/>
</dbReference>
<evidence type="ECO:0000256" key="1">
    <source>
        <dbReference type="ARBA" id="ARBA00005641"/>
    </source>
</evidence>
<dbReference type="Pfam" id="PF00150">
    <property type="entry name" value="Cellulase"/>
    <property type="match status" value="1"/>
</dbReference>
<dbReference type="AlphaFoldDB" id="A0A0M0LQS8"/>
<keyword evidence="3" id="KW-0136">Cellulose degradation</keyword>
<evidence type="ECO:0000256" key="2">
    <source>
        <dbReference type="ARBA" id="ARBA00022801"/>
    </source>
</evidence>
<dbReference type="GO" id="GO:0004553">
    <property type="term" value="F:hydrolase activity, hydrolyzing O-glycosyl compounds"/>
    <property type="evidence" value="ECO:0007669"/>
    <property type="project" value="InterPro"/>
</dbReference>
<feature type="domain" description="Glycoside hydrolase family 5" evidence="8">
    <location>
        <begin position="376"/>
        <end position="679"/>
    </location>
</feature>
<evidence type="ECO:0000259" key="9">
    <source>
        <dbReference type="Pfam" id="PF03372"/>
    </source>
</evidence>
<dbReference type="SUPFAM" id="SSF56219">
    <property type="entry name" value="DNase I-like"/>
    <property type="match status" value="1"/>
</dbReference>
<comment type="caution">
    <text evidence="10">The sequence shown here is derived from an EMBL/GenBank/DDBJ whole genome shotgun (WGS) entry which is preliminary data.</text>
</comment>
<accession>A0A0M0LQS8</accession>
<dbReference type="Pfam" id="PF03372">
    <property type="entry name" value="Exo_endo_phos"/>
    <property type="match status" value="1"/>
</dbReference>
<dbReference type="Gene3D" id="3.60.10.10">
    <property type="entry name" value="Endonuclease/exonuclease/phosphatase"/>
    <property type="match status" value="1"/>
</dbReference>
<evidence type="ECO:0000256" key="6">
    <source>
        <dbReference type="ARBA" id="ARBA00023326"/>
    </source>
</evidence>
<keyword evidence="2 10" id="KW-0378">Hydrolase</keyword>
<dbReference type="GO" id="GO:0030245">
    <property type="term" value="P:cellulose catabolic process"/>
    <property type="evidence" value="ECO:0007669"/>
    <property type="project" value="UniProtKB-KW"/>
</dbReference>
<protein>
    <submittedName>
        <fullName evidence="10">Cellulase (Glycosyl hydrolase family 5) subfamily protein</fullName>
    </submittedName>
</protein>
<feature type="domain" description="Endonuclease/exonuclease/phosphatase" evidence="9">
    <location>
        <begin position="4"/>
        <end position="214"/>
    </location>
</feature>
<evidence type="ECO:0000313" key="11">
    <source>
        <dbReference type="Proteomes" id="UP000037460"/>
    </source>
</evidence>